<dbReference type="GO" id="GO:0003774">
    <property type="term" value="F:cytoskeletal motor activity"/>
    <property type="evidence" value="ECO:0007669"/>
    <property type="project" value="InterPro"/>
</dbReference>
<dbReference type="KEGG" id="paln:B0W48_12510"/>
<dbReference type="HAMAP" id="MF_00724">
    <property type="entry name" value="FliE"/>
    <property type="match status" value="1"/>
</dbReference>
<dbReference type="AlphaFoldDB" id="A0A1Q2GZJ3"/>
<dbReference type="PRINTS" id="PR01006">
    <property type="entry name" value="FLGHOOKFLIE"/>
</dbReference>
<dbReference type="GO" id="GO:0009425">
    <property type="term" value="C:bacterial-type flagellum basal body"/>
    <property type="evidence" value="ECO:0007669"/>
    <property type="project" value="UniProtKB-SubCell"/>
</dbReference>
<dbReference type="EMBL" id="CP019628">
    <property type="protein sequence ID" value="AQQ00552.1"/>
    <property type="molecule type" value="Genomic_DNA"/>
</dbReference>
<dbReference type="Pfam" id="PF02049">
    <property type="entry name" value="FliE"/>
    <property type="match status" value="1"/>
</dbReference>
<dbReference type="STRING" id="247523.B0W48_12510"/>
<evidence type="ECO:0000256" key="5">
    <source>
        <dbReference type="HAMAP-Rule" id="MF_00724"/>
    </source>
</evidence>
<dbReference type="NCBIfam" id="TIGR00205">
    <property type="entry name" value="fliE"/>
    <property type="match status" value="1"/>
</dbReference>
<evidence type="ECO:0000313" key="7">
    <source>
        <dbReference type="Proteomes" id="UP000188243"/>
    </source>
</evidence>
<name>A0A1Q2GZJ3_9GAMM</name>
<evidence type="ECO:0000256" key="2">
    <source>
        <dbReference type="ARBA" id="ARBA00009272"/>
    </source>
</evidence>
<keyword evidence="4 5" id="KW-0975">Bacterial flagellum</keyword>
<comment type="subcellular location">
    <subcellularLocation>
        <location evidence="1 5">Bacterial flagellum basal body</location>
    </subcellularLocation>
</comment>
<keyword evidence="6" id="KW-0966">Cell projection</keyword>
<evidence type="ECO:0000256" key="1">
    <source>
        <dbReference type="ARBA" id="ARBA00004117"/>
    </source>
</evidence>
<dbReference type="PANTHER" id="PTHR34653">
    <property type="match status" value="1"/>
</dbReference>
<gene>
    <name evidence="5" type="primary">fliE</name>
    <name evidence="6" type="ORF">B0W48_12510</name>
</gene>
<dbReference type="PANTHER" id="PTHR34653:SF1">
    <property type="entry name" value="FLAGELLAR HOOK-BASAL BODY COMPLEX PROTEIN FLIE"/>
    <property type="match status" value="1"/>
</dbReference>
<reference evidence="6 7" key="1">
    <citation type="submission" date="2017-02" db="EMBL/GenBank/DDBJ databases">
        <title>Complete genome sequence of the cold-active Pseudoalteromonas aliena strain EH1 isolated from Arctic seawater.</title>
        <authorList>
            <person name="Kim E."/>
            <person name="Heo E."/>
            <person name="Kim H."/>
            <person name="Kim D."/>
        </authorList>
    </citation>
    <scope>NUCLEOTIDE SEQUENCE [LARGE SCALE GENOMIC DNA]</scope>
    <source>
        <strain evidence="6 7">EH1</strain>
    </source>
</reference>
<dbReference type="GO" id="GO:0005198">
    <property type="term" value="F:structural molecule activity"/>
    <property type="evidence" value="ECO:0007669"/>
    <property type="project" value="UniProtKB-UniRule"/>
</dbReference>
<accession>A0A1Q2GZJ3</accession>
<keyword evidence="6" id="KW-0969">Cilium</keyword>
<dbReference type="RefSeq" id="WP_077537240.1">
    <property type="nucleotide sequence ID" value="NZ_CANLYY010000061.1"/>
</dbReference>
<sequence>MKIQNSAVFQEMQSMALEAGRNDQLNKIPTQVNSTSSAQFGDMLSNALNTVHELQQDTSKKVKAVEMGDRSVSLAEAMIASQKSSVAFEATVQVRNKLVEAYKEIMNMPV</sequence>
<evidence type="ECO:0000313" key="6">
    <source>
        <dbReference type="EMBL" id="AQQ00552.1"/>
    </source>
</evidence>
<protein>
    <recommendedName>
        <fullName evidence="3 5">Flagellar hook-basal body complex protein FliE</fullName>
    </recommendedName>
</protein>
<comment type="similarity">
    <text evidence="2 5">Belongs to the FliE family.</text>
</comment>
<evidence type="ECO:0000256" key="3">
    <source>
        <dbReference type="ARBA" id="ARBA00018024"/>
    </source>
</evidence>
<evidence type="ECO:0000256" key="4">
    <source>
        <dbReference type="ARBA" id="ARBA00023143"/>
    </source>
</evidence>
<dbReference type="GO" id="GO:0071973">
    <property type="term" value="P:bacterial-type flagellum-dependent cell motility"/>
    <property type="evidence" value="ECO:0007669"/>
    <property type="project" value="InterPro"/>
</dbReference>
<organism evidence="6 7">
    <name type="scientific">Pseudoalteromonas aliena</name>
    <dbReference type="NCBI Taxonomy" id="247523"/>
    <lineage>
        <taxon>Bacteria</taxon>
        <taxon>Pseudomonadati</taxon>
        <taxon>Pseudomonadota</taxon>
        <taxon>Gammaproteobacteria</taxon>
        <taxon>Alteromonadales</taxon>
        <taxon>Pseudoalteromonadaceae</taxon>
        <taxon>Pseudoalteromonas</taxon>
    </lineage>
</organism>
<proteinExistence type="inferred from homology"/>
<dbReference type="InterPro" id="IPR001624">
    <property type="entry name" value="FliE"/>
</dbReference>
<dbReference type="Proteomes" id="UP000188243">
    <property type="component" value="Chromosome"/>
</dbReference>
<keyword evidence="6" id="KW-0282">Flagellum</keyword>